<comment type="catalytic activity">
    <reaction evidence="14 15">
        <text>ATP + H2O = ADP + phosphate + H(+)</text>
        <dbReference type="Rhea" id="RHEA:13065"/>
        <dbReference type="ChEBI" id="CHEBI:15377"/>
        <dbReference type="ChEBI" id="CHEBI:15378"/>
        <dbReference type="ChEBI" id="CHEBI:30616"/>
        <dbReference type="ChEBI" id="CHEBI:43474"/>
        <dbReference type="ChEBI" id="CHEBI:456216"/>
        <dbReference type="EC" id="5.6.2.4"/>
    </reaction>
</comment>
<protein>
    <recommendedName>
        <fullName evidence="2 15">ATP-dependent DNA helicase RecG</fullName>
        <ecNumber evidence="13 15">5.6.2.4</ecNumber>
    </recommendedName>
</protein>
<keyword evidence="6 15" id="KW-0347">Helicase</keyword>
<dbReference type="SUPFAM" id="SSF52540">
    <property type="entry name" value="P-loop containing nucleoside triphosphate hydrolases"/>
    <property type="match status" value="2"/>
</dbReference>
<evidence type="ECO:0000313" key="18">
    <source>
        <dbReference type="EMBL" id="PZX07973.1"/>
    </source>
</evidence>
<dbReference type="PROSITE" id="PS51192">
    <property type="entry name" value="HELICASE_ATP_BIND_1"/>
    <property type="match status" value="1"/>
</dbReference>
<dbReference type="NCBIfam" id="NF008168">
    <property type="entry name" value="PRK10917.2-2"/>
    <property type="match status" value="1"/>
</dbReference>
<dbReference type="Proteomes" id="UP000248646">
    <property type="component" value="Unassembled WGS sequence"/>
</dbReference>
<dbReference type="SMART" id="SM00487">
    <property type="entry name" value="DEXDc"/>
    <property type="match status" value="1"/>
</dbReference>
<keyword evidence="10 15" id="KW-0234">DNA repair</keyword>
<dbReference type="InterPro" id="IPR033454">
    <property type="entry name" value="RecG_wedge"/>
</dbReference>
<comment type="caution">
    <text evidence="18">The sequence shown here is derived from an EMBL/GenBank/DDBJ whole genome shotgun (WGS) entry which is preliminary data.</text>
</comment>
<evidence type="ECO:0000256" key="14">
    <source>
        <dbReference type="ARBA" id="ARBA00048988"/>
    </source>
</evidence>
<dbReference type="InterPro" id="IPR027417">
    <property type="entry name" value="P-loop_NTPase"/>
</dbReference>
<dbReference type="CDD" id="cd17992">
    <property type="entry name" value="DEXHc_RecG"/>
    <property type="match status" value="1"/>
</dbReference>
<keyword evidence="3 15" id="KW-0547">Nucleotide-binding</keyword>
<evidence type="ECO:0000256" key="3">
    <source>
        <dbReference type="ARBA" id="ARBA00022741"/>
    </source>
</evidence>
<dbReference type="GO" id="GO:0006310">
    <property type="term" value="P:DNA recombination"/>
    <property type="evidence" value="ECO:0007669"/>
    <property type="project" value="UniProtKB-UniRule"/>
</dbReference>
<feature type="domain" description="Helicase ATP-binding" evidence="16">
    <location>
        <begin position="272"/>
        <end position="433"/>
    </location>
</feature>
<dbReference type="PANTHER" id="PTHR47964">
    <property type="entry name" value="ATP-DEPENDENT DNA HELICASE HOMOLOG RECG, CHLOROPLASTIC"/>
    <property type="match status" value="1"/>
</dbReference>
<proteinExistence type="inferred from homology"/>
<comment type="similarity">
    <text evidence="1 15">Belongs to the helicase family. RecG subfamily.</text>
</comment>
<evidence type="ECO:0000256" key="10">
    <source>
        <dbReference type="ARBA" id="ARBA00023204"/>
    </source>
</evidence>
<dbReference type="Pfam" id="PF17191">
    <property type="entry name" value="RecG_wedge"/>
    <property type="match status" value="1"/>
</dbReference>
<feature type="domain" description="Helicase C-terminal" evidence="17">
    <location>
        <begin position="452"/>
        <end position="617"/>
    </location>
</feature>
<keyword evidence="9 15" id="KW-0233">DNA recombination</keyword>
<evidence type="ECO:0000256" key="15">
    <source>
        <dbReference type="RuleBase" id="RU363016"/>
    </source>
</evidence>
<dbReference type="GO" id="GO:0016887">
    <property type="term" value="F:ATP hydrolysis activity"/>
    <property type="evidence" value="ECO:0007669"/>
    <property type="project" value="RHEA"/>
</dbReference>
<dbReference type="EC" id="5.6.2.4" evidence="13 15"/>
<evidence type="ECO:0000256" key="9">
    <source>
        <dbReference type="ARBA" id="ARBA00023172"/>
    </source>
</evidence>
<dbReference type="SUPFAM" id="SSF50249">
    <property type="entry name" value="Nucleic acid-binding proteins"/>
    <property type="match status" value="1"/>
</dbReference>
<comment type="function">
    <text evidence="15">Plays a critical role in recombination and DNA repair. Helps process Holliday junction intermediates to mature products by catalyzing branch migration. Has replication fork regression activity, unwinds stalled or blocked replication forks to make a HJ that can be resolved. Has a DNA unwinding activity characteristic of a DNA helicase with 3'-5' polarity.</text>
</comment>
<dbReference type="GO" id="GO:0005524">
    <property type="term" value="F:ATP binding"/>
    <property type="evidence" value="ECO:0007669"/>
    <property type="project" value="UniProtKB-KW"/>
</dbReference>
<keyword evidence="4 15" id="KW-0227">DNA damage</keyword>
<organism evidence="18 19">
    <name type="scientific">Psychrobacillus insolitus</name>
    <dbReference type="NCBI Taxonomy" id="1461"/>
    <lineage>
        <taxon>Bacteria</taxon>
        <taxon>Bacillati</taxon>
        <taxon>Bacillota</taxon>
        <taxon>Bacilli</taxon>
        <taxon>Bacillales</taxon>
        <taxon>Bacillaceae</taxon>
        <taxon>Psychrobacillus</taxon>
    </lineage>
</organism>
<evidence type="ECO:0000256" key="7">
    <source>
        <dbReference type="ARBA" id="ARBA00022840"/>
    </source>
</evidence>
<dbReference type="EMBL" id="QKZI01000001">
    <property type="protein sequence ID" value="PZX07973.1"/>
    <property type="molecule type" value="Genomic_DNA"/>
</dbReference>
<evidence type="ECO:0000256" key="4">
    <source>
        <dbReference type="ARBA" id="ARBA00022763"/>
    </source>
</evidence>
<dbReference type="OrthoDB" id="9804325at2"/>
<sequence>METTKKDELVTSLKGVGSGTATALHELGIETLEDLVMTFPYRHEDFRLKNLAETPHNERVTVEGRVESEPSLLFLGKNKSRLQVRLLAGQHLIKAVFFNQAYLKTKLELGQVVTVTGKWDRGRQVVNVTTFSSGPKTDQQDFEPVYSLKGTINQKTFRKFMRLALDELAQVLIDVLPESLRITYRLPGISEALEGIHFPQNVDHSKNARRRFVYEELLIFQLKMQAIKKVRKEQNKGNSVAYDNNQLKKLIETLPYELTNAQKRVVNEICRDLKEPHRMNRLLQGDVGSGKTVVAAISLYAVITAGYQGALMAPTEILAEQHASSLDEWLSPMGVRMALLTGSTKTKARRIVLENLEAGNIDLLIGTHALIQPDILFNQLGLVITDEQHRFGVEQRRVLKEKGENPDVLFMTATPIPRTLAITAFGEMDVSIIDEMPAGRKEIDTHWMKEDQLHKIIVRLTRELANGRQAYIICPLIEESEKLDVQNVVDVYTMMSAALGKDYTVGLMHGRLHSDEKEGVMREFSEGKVQVLVSTTVVEVGVNVPNATFMIIFDAERFGLAQLHQLRGRVGRGEHQSYCILLADPKSEEGKERMMSMTETNDGFVLAEKDLELRGPGDFFGRKQSGLPEFKVADLVHDYRALNTAKVDAEKMLNSVDFWHSEEMEGLRSVLINSKVLEGERID</sequence>
<dbReference type="RefSeq" id="WP_111438572.1">
    <property type="nucleotide sequence ID" value="NZ_QKZI01000001.1"/>
</dbReference>
<dbReference type="GO" id="GO:0006281">
    <property type="term" value="P:DNA repair"/>
    <property type="evidence" value="ECO:0007669"/>
    <property type="project" value="UniProtKB-UniRule"/>
</dbReference>
<dbReference type="GO" id="GO:0003677">
    <property type="term" value="F:DNA binding"/>
    <property type="evidence" value="ECO:0007669"/>
    <property type="project" value="UniProtKB-KW"/>
</dbReference>
<dbReference type="NCBIfam" id="NF008165">
    <property type="entry name" value="PRK10917.1-3"/>
    <property type="match status" value="1"/>
</dbReference>
<keyword evidence="7 15" id="KW-0067">ATP-binding</keyword>
<keyword evidence="19" id="KW-1185">Reference proteome</keyword>
<dbReference type="SMART" id="SM00490">
    <property type="entry name" value="HELICc"/>
    <property type="match status" value="1"/>
</dbReference>
<evidence type="ECO:0000256" key="6">
    <source>
        <dbReference type="ARBA" id="ARBA00022806"/>
    </source>
</evidence>
<dbReference type="GO" id="GO:0043138">
    <property type="term" value="F:3'-5' DNA helicase activity"/>
    <property type="evidence" value="ECO:0007669"/>
    <property type="project" value="UniProtKB-EC"/>
</dbReference>
<dbReference type="Gene3D" id="2.40.50.140">
    <property type="entry name" value="Nucleic acid-binding proteins"/>
    <property type="match status" value="1"/>
</dbReference>
<dbReference type="InterPro" id="IPR047112">
    <property type="entry name" value="RecG/Mfd"/>
</dbReference>
<evidence type="ECO:0000256" key="2">
    <source>
        <dbReference type="ARBA" id="ARBA00017846"/>
    </source>
</evidence>
<dbReference type="Pfam" id="PF00270">
    <property type="entry name" value="DEAD"/>
    <property type="match status" value="1"/>
</dbReference>
<keyword evidence="5 15" id="KW-0378">Hydrolase</keyword>
<evidence type="ECO:0000256" key="13">
    <source>
        <dbReference type="ARBA" id="ARBA00034808"/>
    </source>
</evidence>
<evidence type="ECO:0000313" key="19">
    <source>
        <dbReference type="Proteomes" id="UP000248646"/>
    </source>
</evidence>
<dbReference type="CDD" id="cd04488">
    <property type="entry name" value="RecG_wedge_OBF"/>
    <property type="match status" value="1"/>
</dbReference>
<dbReference type="PROSITE" id="PS51194">
    <property type="entry name" value="HELICASE_CTER"/>
    <property type="match status" value="1"/>
</dbReference>
<evidence type="ECO:0000259" key="16">
    <source>
        <dbReference type="PROSITE" id="PS51192"/>
    </source>
</evidence>
<dbReference type="Pfam" id="PF00271">
    <property type="entry name" value="Helicase_C"/>
    <property type="match status" value="1"/>
</dbReference>
<evidence type="ECO:0000256" key="5">
    <source>
        <dbReference type="ARBA" id="ARBA00022801"/>
    </source>
</evidence>
<evidence type="ECO:0000256" key="11">
    <source>
        <dbReference type="ARBA" id="ARBA00023235"/>
    </source>
</evidence>
<dbReference type="CDD" id="cd18811">
    <property type="entry name" value="SF2_C_RecG"/>
    <property type="match status" value="1"/>
</dbReference>
<keyword evidence="11" id="KW-0413">Isomerase</keyword>
<dbReference type="InterPro" id="IPR001650">
    <property type="entry name" value="Helicase_C-like"/>
</dbReference>
<dbReference type="AlphaFoldDB" id="A0A2W7N7F3"/>
<dbReference type="InterPro" id="IPR011545">
    <property type="entry name" value="DEAD/DEAH_box_helicase_dom"/>
</dbReference>
<evidence type="ECO:0000259" key="17">
    <source>
        <dbReference type="PROSITE" id="PS51194"/>
    </source>
</evidence>
<dbReference type="PANTHER" id="PTHR47964:SF1">
    <property type="entry name" value="ATP-DEPENDENT DNA HELICASE HOMOLOG RECG, CHLOROPLASTIC"/>
    <property type="match status" value="1"/>
</dbReference>
<evidence type="ECO:0000256" key="1">
    <source>
        <dbReference type="ARBA" id="ARBA00007504"/>
    </source>
</evidence>
<evidence type="ECO:0000256" key="12">
    <source>
        <dbReference type="ARBA" id="ARBA00034617"/>
    </source>
</evidence>
<dbReference type="InterPro" id="IPR012340">
    <property type="entry name" value="NA-bd_OB-fold"/>
</dbReference>
<comment type="catalytic activity">
    <reaction evidence="12 15">
        <text>Couples ATP hydrolysis with the unwinding of duplex DNA by translocating in the 3'-5' direction.</text>
        <dbReference type="EC" id="5.6.2.4"/>
    </reaction>
</comment>
<gene>
    <name evidence="18" type="ORF">C7437_1011095</name>
</gene>
<evidence type="ECO:0000256" key="8">
    <source>
        <dbReference type="ARBA" id="ARBA00023125"/>
    </source>
</evidence>
<name>A0A2W7N7F3_9BACI</name>
<dbReference type="InterPro" id="IPR045562">
    <property type="entry name" value="RecG_dom3_C"/>
</dbReference>
<dbReference type="InterPro" id="IPR004609">
    <property type="entry name" value="ATP-dep_DNA_helicase_RecG"/>
</dbReference>
<accession>A0A2W7N7F3</accession>
<dbReference type="Pfam" id="PF19833">
    <property type="entry name" value="RecG_dom3_C"/>
    <property type="match status" value="1"/>
</dbReference>
<reference evidence="18 19" key="1">
    <citation type="submission" date="2018-06" db="EMBL/GenBank/DDBJ databases">
        <title>Genomic Encyclopedia of Type Strains, Phase IV (KMG-IV): sequencing the most valuable type-strain genomes for metagenomic binning, comparative biology and taxonomic classification.</title>
        <authorList>
            <person name="Goeker M."/>
        </authorList>
    </citation>
    <scope>NUCLEOTIDE SEQUENCE [LARGE SCALE GENOMIC DNA]</scope>
    <source>
        <strain evidence="18 19">DSM 5</strain>
    </source>
</reference>
<keyword evidence="8" id="KW-0238">DNA-binding</keyword>
<dbReference type="InterPro" id="IPR014001">
    <property type="entry name" value="Helicase_ATP-bd"/>
</dbReference>
<dbReference type="Gene3D" id="3.40.50.300">
    <property type="entry name" value="P-loop containing nucleotide triphosphate hydrolases"/>
    <property type="match status" value="2"/>
</dbReference>
<dbReference type="NCBIfam" id="TIGR00643">
    <property type="entry name" value="recG"/>
    <property type="match status" value="1"/>
</dbReference>